<dbReference type="RefSeq" id="WP_347436031.1">
    <property type="nucleotide sequence ID" value="NZ_CP089291.1"/>
</dbReference>
<dbReference type="Proteomes" id="UP000830167">
    <property type="component" value="Chromosome"/>
</dbReference>
<sequence>MEKEQQRNFVIQKVADEFDLEYEFVNRVLAKMESESDTHSYGHQTITSLVTKILDLLDQDE</sequence>
<organism evidence="1 2">
    <name type="scientific">Fodinisporobacter ferrooxydans</name>
    <dbReference type="NCBI Taxonomy" id="2901836"/>
    <lineage>
        <taxon>Bacteria</taxon>
        <taxon>Bacillati</taxon>
        <taxon>Bacillota</taxon>
        <taxon>Bacilli</taxon>
        <taxon>Bacillales</taxon>
        <taxon>Alicyclobacillaceae</taxon>
        <taxon>Fodinisporobacter</taxon>
    </lineage>
</organism>
<protein>
    <submittedName>
        <fullName evidence="1">Uncharacterized protein</fullName>
    </submittedName>
</protein>
<reference evidence="1" key="1">
    <citation type="submission" date="2021-12" db="EMBL/GenBank/DDBJ databases">
        <title>Alicyclobacillaceae gen. nov., sp. nov., isolated from chalcocite enrichment system.</title>
        <authorList>
            <person name="Jiang Z."/>
        </authorList>
    </citation>
    <scope>NUCLEOTIDE SEQUENCE</scope>
    <source>
        <strain evidence="1">MYW30-H2</strain>
    </source>
</reference>
<gene>
    <name evidence="1" type="ORF">LSG31_15740</name>
</gene>
<keyword evidence="2" id="KW-1185">Reference proteome</keyword>
<evidence type="ECO:0000313" key="2">
    <source>
        <dbReference type="Proteomes" id="UP000830167"/>
    </source>
</evidence>
<accession>A0ABY4CJK9</accession>
<dbReference type="EMBL" id="CP089291">
    <property type="protein sequence ID" value="UOF89343.1"/>
    <property type="molecule type" value="Genomic_DNA"/>
</dbReference>
<evidence type="ECO:0000313" key="1">
    <source>
        <dbReference type="EMBL" id="UOF89343.1"/>
    </source>
</evidence>
<proteinExistence type="predicted"/>
<name>A0ABY4CJK9_9BACL</name>